<accession>A0A7W9Y1U2</accession>
<keyword evidence="2" id="KW-0378">Hydrolase</keyword>
<dbReference type="Pfam" id="PF00565">
    <property type="entry name" value="SNase"/>
    <property type="match status" value="1"/>
</dbReference>
<dbReference type="InterPro" id="IPR035437">
    <property type="entry name" value="SNase_OB-fold_sf"/>
</dbReference>
<organism evidence="2 3">
    <name type="scientific">Rhizobium wenxiniae</name>
    <dbReference type="NCBI Taxonomy" id="1737357"/>
    <lineage>
        <taxon>Bacteria</taxon>
        <taxon>Pseudomonadati</taxon>
        <taxon>Pseudomonadota</taxon>
        <taxon>Alphaproteobacteria</taxon>
        <taxon>Hyphomicrobiales</taxon>
        <taxon>Rhizobiaceae</taxon>
        <taxon>Rhizobium/Agrobacterium group</taxon>
        <taxon>Rhizobium</taxon>
    </lineage>
</organism>
<dbReference type="SMART" id="SM00318">
    <property type="entry name" value="SNc"/>
    <property type="match status" value="1"/>
</dbReference>
<name>A0A7W9Y1U2_9HYPH</name>
<sequence>MTRFAKTLKDGLFLGAFLVLASLIVAKLDLNGDTRIDGPFYAIDGDTLAAGAERLRLIGIDAPEADQSCGEGQKAWACGDAARDALAKFASSPSVYCAGSSRDRYGRVLVRCRLDETNINAELVRQGMAVASGDYHAEETAARGEAKGIWSGSFETPRAWRAAKGAAAEDDGSAGADSGSRIGNGIEAIFERLKGLLPWS</sequence>
<evidence type="ECO:0000313" key="2">
    <source>
        <dbReference type="EMBL" id="MBB6160457.1"/>
    </source>
</evidence>
<dbReference type="PANTHER" id="PTHR12302:SF26">
    <property type="entry name" value="BLR1266 PROTEIN"/>
    <property type="match status" value="1"/>
</dbReference>
<proteinExistence type="predicted"/>
<dbReference type="GO" id="GO:0004519">
    <property type="term" value="F:endonuclease activity"/>
    <property type="evidence" value="ECO:0007669"/>
    <property type="project" value="UniProtKB-KW"/>
</dbReference>
<gene>
    <name evidence="2" type="ORF">HNQ72_000254</name>
</gene>
<dbReference type="PANTHER" id="PTHR12302">
    <property type="entry name" value="EBNA2 BINDING PROTEIN P100"/>
    <property type="match status" value="1"/>
</dbReference>
<keyword evidence="3" id="KW-1185">Reference proteome</keyword>
<keyword evidence="2" id="KW-0255">Endonuclease</keyword>
<dbReference type="EMBL" id="JACHEG010000001">
    <property type="protein sequence ID" value="MBB6160457.1"/>
    <property type="molecule type" value="Genomic_DNA"/>
</dbReference>
<dbReference type="Gene3D" id="2.40.50.90">
    <property type="match status" value="1"/>
</dbReference>
<protein>
    <submittedName>
        <fullName evidence="2">Endonuclease YncB(Thermonuclease family)</fullName>
    </submittedName>
</protein>
<dbReference type="AlphaFoldDB" id="A0A7W9Y1U2"/>
<keyword evidence="2" id="KW-0540">Nuclease</keyword>
<dbReference type="InterPro" id="IPR016071">
    <property type="entry name" value="Staphylococal_nuclease_OB-fold"/>
</dbReference>
<dbReference type="SUPFAM" id="SSF50199">
    <property type="entry name" value="Staphylococcal nuclease"/>
    <property type="match status" value="1"/>
</dbReference>
<comment type="caution">
    <text evidence="2">The sequence shown here is derived from an EMBL/GenBank/DDBJ whole genome shotgun (WGS) entry which is preliminary data.</text>
</comment>
<dbReference type="PROSITE" id="PS50830">
    <property type="entry name" value="TNASE_3"/>
    <property type="match status" value="1"/>
</dbReference>
<dbReference type="RefSeq" id="WP_183989212.1">
    <property type="nucleotide sequence ID" value="NZ_BMHW01000001.1"/>
</dbReference>
<dbReference type="Proteomes" id="UP000547879">
    <property type="component" value="Unassembled WGS sequence"/>
</dbReference>
<reference evidence="2 3" key="1">
    <citation type="submission" date="2020-08" db="EMBL/GenBank/DDBJ databases">
        <title>Genomic Encyclopedia of Type Strains, Phase IV (KMG-IV): sequencing the most valuable type-strain genomes for metagenomic binning, comparative biology and taxonomic classification.</title>
        <authorList>
            <person name="Goeker M."/>
        </authorList>
    </citation>
    <scope>NUCLEOTIDE SEQUENCE [LARGE SCALE GENOMIC DNA]</scope>
    <source>
        <strain evidence="2 3">DSM 100734</strain>
    </source>
</reference>
<feature type="domain" description="TNase-like" evidence="1">
    <location>
        <begin position="43"/>
        <end position="152"/>
    </location>
</feature>
<evidence type="ECO:0000313" key="3">
    <source>
        <dbReference type="Proteomes" id="UP000547879"/>
    </source>
</evidence>
<evidence type="ECO:0000259" key="1">
    <source>
        <dbReference type="PROSITE" id="PS50830"/>
    </source>
</evidence>